<reference evidence="2" key="1">
    <citation type="submission" date="2019-11" db="EMBL/GenBank/DDBJ databases">
        <authorList>
            <person name="Feng L."/>
        </authorList>
    </citation>
    <scope>NUCLEOTIDE SEQUENCE</scope>
    <source>
        <strain evidence="2">AodontolyticusLFYP35</strain>
    </source>
</reference>
<accession>A0A6N2S6J8</accession>
<keyword evidence="1" id="KW-0812">Transmembrane</keyword>
<evidence type="ECO:0000313" key="2">
    <source>
        <dbReference type="EMBL" id="VYS88378.1"/>
    </source>
</evidence>
<feature type="transmembrane region" description="Helical" evidence="1">
    <location>
        <begin position="594"/>
        <end position="612"/>
    </location>
</feature>
<protein>
    <submittedName>
        <fullName evidence="2">Uncharacterized protein</fullName>
    </submittedName>
</protein>
<name>A0A6N2S6J8_9ACTO</name>
<keyword evidence="1" id="KW-0472">Membrane</keyword>
<evidence type="ECO:0000256" key="1">
    <source>
        <dbReference type="SAM" id="Phobius"/>
    </source>
</evidence>
<dbReference type="EMBL" id="CACRSM010000002">
    <property type="protein sequence ID" value="VYS88378.1"/>
    <property type="molecule type" value="Genomic_DNA"/>
</dbReference>
<organism evidence="2">
    <name type="scientific">Schaalia odontolytica</name>
    <dbReference type="NCBI Taxonomy" id="1660"/>
    <lineage>
        <taxon>Bacteria</taxon>
        <taxon>Bacillati</taxon>
        <taxon>Actinomycetota</taxon>
        <taxon>Actinomycetes</taxon>
        <taxon>Actinomycetales</taxon>
        <taxon>Actinomycetaceae</taxon>
        <taxon>Schaalia</taxon>
    </lineage>
</organism>
<gene>
    <name evidence="2" type="ORF">AOLFYP35_00694</name>
</gene>
<keyword evidence="1" id="KW-1133">Transmembrane helix</keyword>
<dbReference type="AlphaFoldDB" id="A0A6N2S6J8"/>
<proteinExistence type="predicted"/>
<sequence length="651" mass="72206">MAVKRWTTVNGYEWAVLEPSSGNPDDLWMCLTLAYGTFNVAPEEIGALHVLMESIGTELKRPVEYAPGQFASAQVELASYLSEIDIRVHGPREIVRQAWLRLPACFENPEGILPSAGHAGASDMWASEIANRAGISEALLAIFRPDTVTFEAEKYFPAACELARRISPFEARYPCVFVTTEPDFLGLGFDRAPDSLDLDDLLAVNTATPRDQYQPGSQWQGGTNYLFSFAVPMTRAGLAARWAIAIDATNVLRAMNSRYSDIKVSSAAYSIAPELIGMIRFKEMDMYWDARRFLDQFFKPGRKLTVDLSKIIERVADDENLDVSQHLHRINDTSVPTPAEVRDIIDRAIASAHIAYDVASPQLLQRYPLLTAAKSTYDHFPLYKGYPEPAPSIPYPSTEGTDLLSSVPENLSGYSMILPHHLMVSSDRLVAQWFDPLREGDPTLVTRRVEITIANIAVLLRTGKAYILLDQDGTFLPLYPKAFISPESLVIFDSLLGYLQENVPTLTIDSLFDQEIELVDSFNQYGPRGIEQGAIKPLPDYITHLDTVSLWRKNAPEMEEAWRNPGGTPADNSLSSDAYGYESQAVARKKKRTGWILAVIFILVFGIIRACAHTTIKGSNTPTVTHIPTISVTLPSFSVPPITLPTPSSTQ</sequence>